<feature type="compositionally biased region" description="Polar residues" evidence="1">
    <location>
        <begin position="8"/>
        <end position="27"/>
    </location>
</feature>
<organism evidence="2 3">
    <name type="scientific">Vibrio tetraodonis subsp. pristinus</name>
    <dbReference type="NCBI Taxonomy" id="2695891"/>
    <lineage>
        <taxon>Bacteria</taxon>
        <taxon>Pseudomonadati</taxon>
        <taxon>Pseudomonadota</taxon>
        <taxon>Gammaproteobacteria</taxon>
        <taxon>Vibrionales</taxon>
        <taxon>Vibrionaceae</taxon>
        <taxon>Vibrio</taxon>
    </lineage>
</organism>
<evidence type="ECO:0000313" key="3">
    <source>
        <dbReference type="Proteomes" id="UP000478571"/>
    </source>
</evidence>
<gene>
    <name evidence="2" type="ORF">GTG28_15415</name>
</gene>
<keyword evidence="3" id="KW-1185">Reference proteome</keyword>
<accession>A0A6L8M0N7</accession>
<sequence>MQKASEILGTSTIFQERQKSSSDVPNAECNDQFSSLLDIERKLKNQDQSESKNTDLYEQIVLRRISEGKKLSVNKSNTDVYYHSLLASGRFINSSIDVNNENVNLIHSFECSRASNENISIFKPLSVGFNFDIININYDSVVKGQKKLLRLSRYSDLNNARFSEKTSPPYYAVEYSNIFIKIIKNKEKVIVYIRDYKGKIGNEKIRQIPNKFRGYFSGNIDIKHNGIFR</sequence>
<evidence type="ECO:0000256" key="1">
    <source>
        <dbReference type="SAM" id="MobiDB-lite"/>
    </source>
</evidence>
<dbReference type="AlphaFoldDB" id="A0A6L8M0N7"/>
<evidence type="ECO:0000313" key="2">
    <source>
        <dbReference type="EMBL" id="MYM60620.1"/>
    </source>
</evidence>
<reference evidence="2 3" key="1">
    <citation type="submission" date="2020-01" db="EMBL/GenBank/DDBJ databases">
        <title>Draft Genome Sequence of Vibrio sp. strain OCN044, Isolated from a Healthy Coral at Palmyra Atoll.</title>
        <authorList>
            <person name="Videau P."/>
            <person name="Loughran R."/>
            <person name="Esquivel A."/>
            <person name="Deadmond M."/>
            <person name="Paddock B.E."/>
            <person name="Saw J.H."/>
            <person name="Ushijima B."/>
        </authorList>
    </citation>
    <scope>NUCLEOTIDE SEQUENCE [LARGE SCALE GENOMIC DNA]</scope>
    <source>
        <strain evidence="2 3">OCN044</strain>
    </source>
</reference>
<dbReference type="RefSeq" id="WP_160931400.1">
    <property type="nucleotide sequence ID" value="NZ_WWEU01000005.1"/>
</dbReference>
<proteinExistence type="predicted"/>
<feature type="region of interest" description="Disordered" evidence="1">
    <location>
        <begin position="1"/>
        <end position="27"/>
    </location>
</feature>
<dbReference type="EMBL" id="WWEU01000005">
    <property type="protein sequence ID" value="MYM60620.1"/>
    <property type="molecule type" value="Genomic_DNA"/>
</dbReference>
<comment type="caution">
    <text evidence="2">The sequence shown here is derived from an EMBL/GenBank/DDBJ whole genome shotgun (WGS) entry which is preliminary data.</text>
</comment>
<protein>
    <submittedName>
        <fullName evidence="2">Uncharacterized protein</fullName>
    </submittedName>
</protein>
<dbReference type="Proteomes" id="UP000478571">
    <property type="component" value="Unassembled WGS sequence"/>
</dbReference>
<name>A0A6L8M0N7_9VIBR</name>